<dbReference type="CDD" id="cd00586">
    <property type="entry name" value="4HBT"/>
    <property type="match status" value="1"/>
</dbReference>
<dbReference type="SUPFAM" id="SSF54637">
    <property type="entry name" value="Thioesterase/thiol ester dehydrase-isomerase"/>
    <property type="match status" value="1"/>
</dbReference>
<dbReference type="InterPro" id="IPR029069">
    <property type="entry name" value="HotDog_dom_sf"/>
</dbReference>
<comment type="caution">
    <text evidence="1">The sequence shown here is derived from an EMBL/GenBank/DDBJ whole genome shotgun (WGS) entry which is preliminary data.</text>
</comment>
<evidence type="ECO:0000313" key="1">
    <source>
        <dbReference type="EMBL" id="VZO38585.1"/>
    </source>
</evidence>
<dbReference type="Pfam" id="PF13279">
    <property type="entry name" value="4HBT_2"/>
    <property type="match status" value="1"/>
</dbReference>
<protein>
    <submittedName>
        <fullName evidence="1">Thioesterase superfamily protein</fullName>
    </submittedName>
</protein>
<accession>A0A7M4DMH5</accession>
<keyword evidence="2" id="KW-1185">Reference proteome</keyword>
<dbReference type="GO" id="GO:0047617">
    <property type="term" value="F:fatty acyl-CoA hydrolase activity"/>
    <property type="evidence" value="ECO:0007669"/>
    <property type="project" value="TreeGrafter"/>
</dbReference>
<dbReference type="PANTHER" id="PTHR31793:SF24">
    <property type="entry name" value="LONG-CHAIN ACYL-COA THIOESTERASE FADM"/>
    <property type="match status" value="1"/>
</dbReference>
<sequence length="153" mass="16695">MPRISVPVPMRWADLDAYGHVNNAAMLTLLEEARIATFWATGDDRESAATKVLAGGAGASSYTLVARQEIEYLAPLEYRQEPVQVELWIGRIGGASLEVCYEVHGPGGQVCARAATSIVMVDAASGRPRRLTDDERGALEPLLEEPIEFRRRG</sequence>
<dbReference type="EMBL" id="CACRYJ010000048">
    <property type="protein sequence ID" value="VZO38585.1"/>
    <property type="molecule type" value="Genomic_DNA"/>
</dbReference>
<reference evidence="1 2" key="1">
    <citation type="submission" date="2019-11" db="EMBL/GenBank/DDBJ databases">
        <authorList>
            <person name="Criscuolo A."/>
        </authorList>
    </citation>
    <scope>NUCLEOTIDE SEQUENCE [LARGE SCALE GENOMIC DNA]</scope>
    <source>
        <strain evidence="1">CIP111667</strain>
    </source>
</reference>
<proteinExistence type="predicted"/>
<dbReference type="RefSeq" id="WP_231955476.1">
    <property type="nucleotide sequence ID" value="NZ_CACRYJ010000048.1"/>
</dbReference>
<dbReference type="InterPro" id="IPR050563">
    <property type="entry name" value="4-hydroxybenzoyl-CoA_TE"/>
</dbReference>
<name>A0A7M4DMH5_9MICO</name>
<dbReference type="PANTHER" id="PTHR31793">
    <property type="entry name" value="4-HYDROXYBENZOYL-COA THIOESTERASE FAMILY MEMBER"/>
    <property type="match status" value="1"/>
</dbReference>
<dbReference type="Proteomes" id="UP000419743">
    <property type="component" value="Unassembled WGS sequence"/>
</dbReference>
<dbReference type="AlphaFoldDB" id="A0A7M4DMH5"/>
<gene>
    <name evidence="1" type="ORF">HALOF300_03346</name>
</gene>
<organism evidence="1 2">
    <name type="scientific">Occultella aeris</name>
    <dbReference type="NCBI Taxonomy" id="2761496"/>
    <lineage>
        <taxon>Bacteria</taxon>
        <taxon>Bacillati</taxon>
        <taxon>Actinomycetota</taxon>
        <taxon>Actinomycetes</taxon>
        <taxon>Micrococcales</taxon>
        <taxon>Ruaniaceae</taxon>
        <taxon>Occultella</taxon>
    </lineage>
</organism>
<dbReference type="Gene3D" id="3.10.129.10">
    <property type="entry name" value="Hotdog Thioesterase"/>
    <property type="match status" value="1"/>
</dbReference>
<evidence type="ECO:0000313" key="2">
    <source>
        <dbReference type="Proteomes" id="UP000419743"/>
    </source>
</evidence>